<organism evidence="1 2">
    <name type="scientific">Rubritalea tangerina</name>
    <dbReference type="NCBI Taxonomy" id="430798"/>
    <lineage>
        <taxon>Bacteria</taxon>
        <taxon>Pseudomonadati</taxon>
        <taxon>Verrucomicrobiota</taxon>
        <taxon>Verrucomicrobiia</taxon>
        <taxon>Verrucomicrobiales</taxon>
        <taxon>Rubritaleaceae</taxon>
        <taxon>Rubritalea</taxon>
    </lineage>
</organism>
<dbReference type="Proteomes" id="UP001597389">
    <property type="component" value="Unassembled WGS sequence"/>
</dbReference>
<proteinExistence type="predicted"/>
<keyword evidence="2" id="KW-1185">Reference proteome</keyword>
<name>A0ABW4Z645_9BACT</name>
<protein>
    <submittedName>
        <fullName evidence="1">Uncharacterized protein</fullName>
    </submittedName>
</protein>
<gene>
    <name evidence="1" type="ORF">ACFSW8_00270</name>
</gene>
<evidence type="ECO:0000313" key="1">
    <source>
        <dbReference type="EMBL" id="MFD2157326.1"/>
    </source>
</evidence>
<evidence type="ECO:0000313" key="2">
    <source>
        <dbReference type="Proteomes" id="UP001597389"/>
    </source>
</evidence>
<sequence length="76" mass="8207">MTITAADETLVSAFLYDFQCEVSVECIRYIAPDSSFEVAIQQGTSSAYDVSIKVLGDVGFANSAYGRAKNFLALVQ</sequence>
<accession>A0ABW4Z645</accession>
<dbReference type="EMBL" id="JBHUJB010000005">
    <property type="protein sequence ID" value="MFD2157326.1"/>
    <property type="molecule type" value="Genomic_DNA"/>
</dbReference>
<reference evidence="2" key="1">
    <citation type="journal article" date="2019" name="Int. J. Syst. Evol. Microbiol.">
        <title>The Global Catalogue of Microorganisms (GCM) 10K type strain sequencing project: providing services to taxonomists for standard genome sequencing and annotation.</title>
        <authorList>
            <consortium name="The Broad Institute Genomics Platform"/>
            <consortium name="The Broad Institute Genome Sequencing Center for Infectious Disease"/>
            <person name="Wu L."/>
            <person name="Ma J."/>
        </authorList>
    </citation>
    <scope>NUCLEOTIDE SEQUENCE [LARGE SCALE GENOMIC DNA]</scope>
    <source>
        <strain evidence="2">CCUG 57942</strain>
    </source>
</reference>
<dbReference type="RefSeq" id="WP_377091316.1">
    <property type="nucleotide sequence ID" value="NZ_JBHSJL010000014.1"/>
</dbReference>
<comment type="caution">
    <text evidence="1">The sequence shown here is derived from an EMBL/GenBank/DDBJ whole genome shotgun (WGS) entry which is preliminary data.</text>
</comment>